<protein>
    <submittedName>
        <fullName evidence="1">Uncharacterized protein</fullName>
    </submittedName>
</protein>
<comment type="caution">
    <text evidence="1">The sequence shown here is derived from an EMBL/GenBank/DDBJ whole genome shotgun (WGS) entry which is preliminary data.</text>
</comment>
<gene>
    <name evidence="1" type="ORF">E3O23_07710</name>
</gene>
<dbReference type="EMBL" id="SOEZ01000038">
    <property type="protein sequence ID" value="TFB52054.1"/>
    <property type="molecule type" value="Genomic_DNA"/>
</dbReference>
<dbReference type="Proteomes" id="UP000297866">
    <property type="component" value="Unassembled WGS sequence"/>
</dbReference>
<keyword evidence="2" id="KW-1185">Reference proteome</keyword>
<accession>A0A4R8UEN8</accession>
<evidence type="ECO:0000313" key="2">
    <source>
        <dbReference type="Proteomes" id="UP000297866"/>
    </source>
</evidence>
<evidence type="ECO:0000313" key="1">
    <source>
        <dbReference type="EMBL" id="TFB52054.1"/>
    </source>
</evidence>
<dbReference type="RefSeq" id="WP_134489752.1">
    <property type="nucleotide sequence ID" value="NZ_SOEZ01000038.1"/>
</dbReference>
<sequence>MEPNRFQLEGATLRELKARILAEHGPEATIVAAERVTVGGIRGFFARQHYEVTVEMPARRRLHAQDSVALPTRLGIAALLDDADEAEARAHDPAAADRLSTGSDRFAALMDELTFATGGAPPAAAKPPRFPAAPAALAGAGDLVLVVGPDDDALEAARSLVLAAGSGEVRVGGALPGEGGERVDDRRGALAARAGGVAQGHAIVVAFGLGRGVEPGGDLARTIASLGAMEPDQTWLVVDASRKADDTARWVQAVAAAVPIDAVVAVGRELTASPGTVDDLGFPVRWLGRSAPGRSR</sequence>
<dbReference type="OrthoDB" id="3700292at2"/>
<dbReference type="AlphaFoldDB" id="A0A4R8UEN8"/>
<name>A0A4R8UEN8_9MICO</name>
<organism evidence="1 2">
    <name type="scientific">Cryobacterium tagatosivorans</name>
    <dbReference type="NCBI Taxonomy" id="1259199"/>
    <lineage>
        <taxon>Bacteria</taxon>
        <taxon>Bacillati</taxon>
        <taxon>Actinomycetota</taxon>
        <taxon>Actinomycetes</taxon>
        <taxon>Micrococcales</taxon>
        <taxon>Microbacteriaceae</taxon>
        <taxon>Cryobacterium</taxon>
    </lineage>
</organism>
<reference evidence="1 2" key="1">
    <citation type="submission" date="2019-03" db="EMBL/GenBank/DDBJ databases">
        <title>Genomics of glacier-inhabiting Cryobacterium strains.</title>
        <authorList>
            <person name="Liu Q."/>
            <person name="Xin Y.-H."/>
        </authorList>
    </citation>
    <scope>NUCLEOTIDE SEQUENCE [LARGE SCALE GENOMIC DNA]</scope>
    <source>
        <strain evidence="1 2">Sr47</strain>
    </source>
</reference>
<proteinExistence type="predicted"/>